<dbReference type="EMBL" id="JAZAVJ010000302">
    <property type="protein sequence ID" value="KAK7402462.1"/>
    <property type="molecule type" value="Genomic_DNA"/>
</dbReference>
<protein>
    <submittedName>
        <fullName evidence="1">Uncharacterized protein</fullName>
    </submittedName>
</protein>
<name>A0ABR1GKP8_9HYPO</name>
<reference evidence="1 2" key="1">
    <citation type="journal article" date="2025" name="Microbiol. Resour. Announc.">
        <title>Draft genome sequences for Neonectria magnoliae and Neonectria punicea, canker pathogens of Liriodendron tulipifera and Acer saccharum in West Virginia.</title>
        <authorList>
            <person name="Petronek H.M."/>
            <person name="Kasson M.T."/>
            <person name="Metheny A.M."/>
            <person name="Stauder C.M."/>
            <person name="Lovett B."/>
            <person name="Lynch S.C."/>
            <person name="Garnas J.R."/>
            <person name="Kasson L.R."/>
            <person name="Stajich J.E."/>
        </authorList>
    </citation>
    <scope>NUCLEOTIDE SEQUENCE [LARGE SCALE GENOMIC DNA]</scope>
    <source>
        <strain evidence="1 2">NRRL 64653</strain>
    </source>
</reference>
<keyword evidence="2" id="KW-1185">Reference proteome</keyword>
<evidence type="ECO:0000313" key="2">
    <source>
        <dbReference type="Proteomes" id="UP001498476"/>
    </source>
</evidence>
<gene>
    <name evidence="1" type="ORF">QQX98_011789</name>
</gene>
<proteinExistence type="predicted"/>
<evidence type="ECO:0000313" key="1">
    <source>
        <dbReference type="EMBL" id="KAK7402462.1"/>
    </source>
</evidence>
<comment type="caution">
    <text evidence="1">The sequence shown here is derived from an EMBL/GenBank/DDBJ whole genome shotgun (WGS) entry which is preliminary data.</text>
</comment>
<dbReference type="Proteomes" id="UP001498476">
    <property type="component" value="Unassembled WGS sequence"/>
</dbReference>
<organism evidence="1 2">
    <name type="scientific">Neonectria punicea</name>
    <dbReference type="NCBI Taxonomy" id="979145"/>
    <lineage>
        <taxon>Eukaryota</taxon>
        <taxon>Fungi</taxon>
        <taxon>Dikarya</taxon>
        <taxon>Ascomycota</taxon>
        <taxon>Pezizomycotina</taxon>
        <taxon>Sordariomycetes</taxon>
        <taxon>Hypocreomycetidae</taxon>
        <taxon>Hypocreales</taxon>
        <taxon>Nectriaceae</taxon>
        <taxon>Neonectria</taxon>
    </lineage>
</organism>
<accession>A0ABR1GKP8</accession>
<sequence length="84" mass="9224">MASRILEYLPWQKATGDIYYTGTANCVATQLTGSHMCQTRSESISANVGFEVEGFSMGLSVTVTNEESRWETASDTTTCTWKDA</sequence>